<dbReference type="InterPro" id="IPR004167">
    <property type="entry name" value="PSBD"/>
</dbReference>
<dbReference type="RefSeq" id="WP_013891743.1">
    <property type="nucleotide sequence ID" value="NC_015675.1"/>
</dbReference>
<dbReference type="InterPro" id="IPR045257">
    <property type="entry name" value="E2/Pdx1"/>
</dbReference>
<organism evidence="3 4">
    <name type="scientific">Mesorhizobium opportunistum (strain LMG 24607 / HAMBI 3007 / WSM2075)</name>
    <dbReference type="NCBI Taxonomy" id="536019"/>
    <lineage>
        <taxon>Bacteria</taxon>
        <taxon>Pseudomonadati</taxon>
        <taxon>Pseudomonadota</taxon>
        <taxon>Alphaproteobacteria</taxon>
        <taxon>Hyphomicrobiales</taxon>
        <taxon>Phyllobacteriaceae</taxon>
        <taxon>Mesorhizobium</taxon>
    </lineage>
</organism>
<dbReference type="KEGG" id="mop:Mesop_0504"/>
<dbReference type="GO" id="GO:0006086">
    <property type="term" value="P:pyruvate decarboxylation to acetyl-CoA"/>
    <property type="evidence" value="ECO:0007669"/>
    <property type="project" value="InterPro"/>
</dbReference>
<dbReference type="PANTHER" id="PTHR23151">
    <property type="entry name" value="DIHYDROLIPOAMIDE ACETYL/SUCCINYL-TRANSFERASE-RELATED"/>
    <property type="match status" value="1"/>
</dbReference>
<accession>F7Y422</accession>
<dbReference type="Proteomes" id="UP000001623">
    <property type="component" value="Chromosome"/>
</dbReference>
<feature type="domain" description="Peripheral subunit-binding (PSBD)" evidence="2">
    <location>
        <begin position="12"/>
        <end position="49"/>
    </location>
</feature>
<proteinExistence type="inferred from homology"/>
<dbReference type="HOGENOM" id="CLU_1146142_0_0_5"/>
<gene>
    <name evidence="3" type="ordered locus">Mesop_0504</name>
</gene>
<dbReference type="Gene3D" id="4.10.320.10">
    <property type="entry name" value="E3-binding domain"/>
    <property type="match status" value="1"/>
</dbReference>
<dbReference type="PANTHER" id="PTHR23151:SF90">
    <property type="entry name" value="DIHYDROLIPOYLLYSINE-RESIDUE ACETYLTRANSFERASE COMPONENT OF PYRUVATE DEHYDROGENASE COMPLEX, MITOCHONDRIAL-RELATED"/>
    <property type="match status" value="1"/>
</dbReference>
<dbReference type="Pfam" id="PF02817">
    <property type="entry name" value="E3_binding"/>
    <property type="match status" value="1"/>
</dbReference>
<dbReference type="EMBL" id="CP002279">
    <property type="protein sequence ID" value="AEH84999.1"/>
    <property type="molecule type" value="Genomic_DNA"/>
</dbReference>
<evidence type="ECO:0000259" key="2">
    <source>
        <dbReference type="PROSITE" id="PS51826"/>
    </source>
</evidence>
<comment type="similarity">
    <text evidence="1">Belongs to the 2-oxoacid dehydrogenase family.</text>
</comment>
<name>F7Y422_MESOW</name>
<dbReference type="GO" id="GO:0045254">
    <property type="term" value="C:pyruvate dehydrogenase complex"/>
    <property type="evidence" value="ECO:0007669"/>
    <property type="project" value="InterPro"/>
</dbReference>
<protein>
    <submittedName>
        <fullName evidence="3">E3 binding domain protein</fullName>
    </submittedName>
</protein>
<reference evidence="3 4" key="1">
    <citation type="submission" date="2010-10" db="EMBL/GenBank/DDBJ databases">
        <title>Complete sequence of Mesorhizobium opportunistum WSM2075.</title>
        <authorList>
            <consortium name="US DOE Joint Genome Institute"/>
            <person name="Lucas S."/>
            <person name="Copeland A."/>
            <person name="Lapidus A."/>
            <person name="Cheng J.-F."/>
            <person name="Bruce D."/>
            <person name="Goodwin L."/>
            <person name="Pitluck S."/>
            <person name="Chertkov O."/>
            <person name="Misra M."/>
            <person name="Detter J.C."/>
            <person name="Han C."/>
            <person name="Tapia R."/>
            <person name="Land M."/>
            <person name="Hauser L."/>
            <person name="Kyrpides N."/>
            <person name="Ovchinnikova G."/>
            <person name="Mavrommatis K.M."/>
            <person name="Tiwari R.P."/>
            <person name="Howieson J.G."/>
            <person name="O'Hara G.W."/>
            <person name="Nandasena K.G."/>
            <person name="Woyke T."/>
        </authorList>
    </citation>
    <scope>NUCLEOTIDE SEQUENCE [LARGE SCALE GENOMIC DNA]</scope>
    <source>
        <strain evidence="4">LMG 24607 / HAMBI 3007 / WSM2075</strain>
    </source>
</reference>
<dbReference type="PROSITE" id="PS51826">
    <property type="entry name" value="PSBD"/>
    <property type="match status" value="1"/>
</dbReference>
<dbReference type="STRING" id="536019.Mesop_0504"/>
<evidence type="ECO:0000313" key="4">
    <source>
        <dbReference type="Proteomes" id="UP000001623"/>
    </source>
</evidence>
<dbReference type="AlphaFoldDB" id="F7Y422"/>
<dbReference type="SUPFAM" id="SSF47005">
    <property type="entry name" value="Peripheral subunit-binding domain of 2-oxo acid dehydrogenase complex"/>
    <property type="match status" value="1"/>
</dbReference>
<sequence>MNMAATQAPRLAVSPYARRLARERALPLETLRGSGPGGRILAADVIGFVPLVVPVNFPDVVAPAAAPSIGASRIAAFATSIALEGLRDLLAALANSGTVFDIDDLLLRAAGRAFAEAPEIVKGADVAVALELTSRQAVFAASPEMSLTSLRALRLAALADNHDDADKPAMLSLRLLPASDIRPVMMPLLPGRAMRLTVSLNSAGGQAECLLTADANNVDEVIASAWLSALKSAIENPLRLFV</sequence>
<dbReference type="InterPro" id="IPR036625">
    <property type="entry name" value="E3-bd_dom_sf"/>
</dbReference>
<evidence type="ECO:0000256" key="1">
    <source>
        <dbReference type="ARBA" id="ARBA00007317"/>
    </source>
</evidence>
<dbReference type="GO" id="GO:0004742">
    <property type="term" value="F:dihydrolipoyllysine-residue acetyltransferase activity"/>
    <property type="evidence" value="ECO:0007669"/>
    <property type="project" value="TreeGrafter"/>
</dbReference>
<evidence type="ECO:0000313" key="3">
    <source>
        <dbReference type="EMBL" id="AEH84999.1"/>
    </source>
</evidence>